<dbReference type="EMBL" id="QDKL01000001">
    <property type="protein sequence ID" value="RZF22488.1"/>
    <property type="molecule type" value="Genomic_DNA"/>
</dbReference>
<keyword evidence="6" id="KW-0143">Chaperone</keyword>
<evidence type="ECO:0000313" key="12">
    <source>
        <dbReference type="EMBL" id="RZF22488.1"/>
    </source>
</evidence>
<gene>
    <name evidence="12" type="ORF">DAY19_01580</name>
</gene>
<evidence type="ECO:0000313" key="13">
    <source>
        <dbReference type="Proteomes" id="UP000443582"/>
    </source>
</evidence>
<feature type="domain" description="PPIase FKBP-type" evidence="11">
    <location>
        <begin position="3"/>
        <end position="87"/>
    </location>
</feature>
<dbReference type="PROSITE" id="PS50059">
    <property type="entry name" value="FKBP_PPIASE"/>
    <property type="match status" value="1"/>
</dbReference>
<dbReference type="GO" id="GO:0016853">
    <property type="term" value="F:isomerase activity"/>
    <property type="evidence" value="ECO:0007669"/>
    <property type="project" value="UniProtKB-KW"/>
</dbReference>
<comment type="similarity">
    <text evidence="3 10">Belongs to the FKBP-type PPIase family.</text>
</comment>
<proteinExistence type="inferred from homology"/>
<evidence type="ECO:0000256" key="4">
    <source>
        <dbReference type="ARBA" id="ARBA00022490"/>
    </source>
</evidence>
<keyword evidence="13" id="KW-1185">Reference proteome</keyword>
<organism evidence="12 13">
    <name type="scientific">Halobacteriovorax vibrionivorans</name>
    <dbReference type="NCBI Taxonomy" id="2152716"/>
    <lineage>
        <taxon>Bacteria</taxon>
        <taxon>Pseudomonadati</taxon>
        <taxon>Bdellovibrionota</taxon>
        <taxon>Bacteriovoracia</taxon>
        <taxon>Bacteriovoracales</taxon>
        <taxon>Halobacteriovoraceae</taxon>
        <taxon>Halobacteriovorax</taxon>
    </lineage>
</organism>
<dbReference type="Proteomes" id="UP000443582">
    <property type="component" value="Unassembled WGS sequence"/>
</dbReference>
<dbReference type="InterPro" id="IPR001179">
    <property type="entry name" value="PPIase_FKBP_dom"/>
</dbReference>
<dbReference type="PANTHER" id="PTHR47861">
    <property type="entry name" value="FKBP-TYPE PEPTIDYL-PROLYL CIS-TRANS ISOMERASE SLYD"/>
    <property type="match status" value="1"/>
</dbReference>
<evidence type="ECO:0000256" key="2">
    <source>
        <dbReference type="ARBA" id="ARBA00004496"/>
    </source>
</evidence>
<accession>A0ABY0IK41</accession>
<evidence type="ECO:0000256" key="6">
    <source>
        <dbReference type="ARBA" id="ARBA00023186"/>
    </source>
</evidence>
<evidence type="ECO:0000256" key="5">
    <source>
        <dbReference type="ARBA" id="ARBA00023110"/>
    </source>
</evidence>
<reference evidence="13" key="1">
    <citation type="journal article" date="2019" name="Int. J. Syst. Evol. Microbiol.">
        <title>Halobacteriovorax valvorus sp. nov., a novel prokaryotic predator isolated from coastal seawater of China.</title>
        <authorList>
            <person name="Chen M.-X."/>
        </authorList>
    </citation>
    <scope>NUCLEOTIDE SEQUENCE [LARGE SCALE GENOMIC DNA]</scope>
    <source>
        <strain evidence="13">BL9</strain>
    </source>
</reference>
<sequence length="157" mass="16871">MMPKVIGFNYTLTNSNNEVLDTSSEHGPLLFLEGVGQIIPGLEEKVIGMAVGEKAKIDVAAADAYGNKNDELIIKVQKSQFPADAQLNIGDVFQVNQDQGLPPFTIVELQGEEVTLDGNHPLAGQDLTFDIEITEVREATDEEVAHGHAHGVGGVQH</sequence>
<name>A0ABY0IK41_9BACT</name>
<comment type="caution">
    <text evidence="12">The sequence shown here is derived from an EMBL/GenBank/DDBJ whole genome shotgun (WGS) entry which is preliminary data.</text>
</comment>
<comment type="subcellular location">
    <subcellularLocation>
        <location evidence="2">Cytoplasm</location>
    </subcellularLocation>
</comment>
<dbReference type="Gene3D" id="3.10.50.40">
    <property type="match status" value="1"/>
</dbReference>
<comment type="catalytic activity">
    <reaction evidence="1 9 10">
        <text>[protein]-peptidylproline (omega=180) = [protein]-peptidylproline (omega=0)</text>
        <dbReference type="Rhea" id="RHEA:16237"/>
        <dbReference type="Rhea" id="RHEA-COMP:10747"/>
        <dbReference type="Rhea" id="RHEA-COMP:10748"/>
        <dbReference type="ChEBI" id="CHEBI:83833"/>
        <dbReference type="ChEBI" id="CHEBI:83834"/>
        <dbReference type="EC" id="5.2.1.8"/>
    </reaction>
</comment>
<evidence type="ECO:0000256" key="9">
    <source>
        <dbReference type="PROSITE-ProRule" id="PRU00277"/>
    </source>
</evidence>
<evidence type="ECO:0000256" key="1">
    <source>
        <dbReference type="ARBA" id="ARBA00000971"/>
    </source>
</evidence>
<dbReference type="Pfam" id="PF00254">
    <property type="entry name" value="FKBP_C"/>
    <property type="match status" value="1"/>
</dbReference>
<keyword evidence="4" id="KW-0963">Cytoplasm</keyword>
<evidence type="ECO:0000256" key="3">
    <source>
        <dbReference type="ARBA" id="ARBA00006577"/>
    </source>
</evidence>
<keyword evidence="5 9" id="KW-0697">Rotamase</keyword>
<evidence type="ECO:0000259" key="11">
    <source>
        <dbReference type="PROSITE" id="PS50059"/>
    </source>
</evidence>
<evidence type="ECO:0000256" key="7">
    <source>
        <dbReference type="ARBA" id="ARBA00023235"/>
    </source>
</evidence>
<dbReference type="PANTHER" id="PTHR47861:SF3">
    <property type="entry name" value="FKBP-TYPE PEPTIDYL-PROLYL CIS-TRANS ISOMERASE SLYD"/>
    <property type="match status" value="1"/>
</dbReference>
<keyword evidence="7 9" id="KW-0413">Isomerase</keyword>
<protein>
    <recommendedName>
        <fullName evidence="10">Peptidyl-prolyl cis-trans isomerase</fullName>
        <ecNumber evidence="10">5.2.1.8</ecNumber>
    </recommendedName>
</protein>
<dbReference type="InterPro" id="IPR046357">
    <property type="entry name" value="PPIase_dom_sf"/>
</dbReference>
<dbReference type="SUPFAM" id="SSF54534">
    <property type="entry name" value="FKBP-like"/>
    <property type="match status" value="1"/>
</dbReference>
<dbReference type="EC" id="5.2.1.8" evidence="10"/>
<comment type="function">
    <text evidence="8">Also involved in hydrogenase metallocenter assembly, probably by participating in the nickel insertion step. This function in hydrogenase biosynthesis requires chaperone activity and the presence of the metal-binding domain, but not PPIase activity.</text>
</comment>
<evidence type="ECO:0000256" key="10">
    <source>
        <dbReference type="RuleBase" id="RU003915"/>
    </source>
</evidence>
<evidence type="ECO:0000256" key="8">
    <source>
        <dbReference type="ARBA" id="ARBA00037071"/>
    </source>
</evidence>